<feature type="region of interest" description="Disordered" evidence="1">
    <location>
        <begin position="82"/>
        <end position="118"/>
    </location>
</feature>
<keyword evidence="3" id="KW-1185">Reference proteome</keyword>
<name>A0AAE0ZM61_9GAST</name>
<comment type="caution">
    <text evidence="2">The sequence shown here is derived from an EMBL/GenBank/DDBJ whole genome shotgun (WGS) entry which is preliminary data.</text>
</comment>
<gene>
    <name evidence="2" type="ORF">RRG08_064129</name>
</gene>
<dbReference type="EMBL" id="JAWDGP010003667">
    <property type="protein sequence ID" value="KAK3771875.1"/>
    <property type="molecule type" value="Genomic_DNA"/>
</dbReference>
<organism evidence="2 3">
    <name type="scientific">Elysia crispata</name>
    <name type="common">lettuce slug</name>
    <dbReference type="NCBI Taxonomy" id="231223"/>
    <lineage>
        <taxon>Eukaryota</taxon>
        <taxon>Metazoa</taxon>
        <taxon>Spiralia</taxon>
        <taxon>Lophotrochozoa</taxon>
        <taxon>Mollusca</taxon>
        <taxon>Gastropoda</taxon>
        <taxon>Heterobranchia</taxon>
        <taxon>Euthyneura</taxon>
        <taxon>Panpulmonata</taxon>
        <taxon>Sacoglossa</taxon>
        <taxon>Placobranchoidea</taxon>
        <taxon>Plakobranchidae</taxon>
        <taxon>Elysia</taxon>
    </lineage>
</organism>
<evidence type="ECO:0000313" key="3">
    <source>
        <dbReference type="Proteomes" id="UP001283361"/>
    </source>
</evidence>
<dbReference type="Proteomes" id="UP001283361">
    <property type="component" value="Unassembled WGS sequence"/>
</dbReference>
<reference evidence="2" key="1">
    <citation type="journal article" date="2023" name="G3 (Bethesda)">
        <title>A reference genome for the long-term kleptoplast-retaining sea slug Elysia crispata morphotype clarki.</title>
        <authorList>
            <person name="Eastman K.E."/>
            <person name="Pendleton A.L."/>
            <person name="Shaikh M.A."/>
            <person name="Suttiyut T."/>
            <person name="Ogas R."/>
            <person name="Tomko P."/>
            <person name="Gavelis G."/>
            <person name="Widhalm J.R."/>
            <person name="Wisecaver J.H."/>
        </authorList>
    </citation>
    <scope>NUCLEOTIDE SEQUENCE</scope>
    <source>
        <strain evidence="2">ECLA1</strain>
    </source>
</reference>
<accession>A0AAE0ZM61</accession>
<dbReference type="AlphaFoldDB" id="A0AAE0ZM61"/>
<protein>
    <submittedName>
        <fullName evidence="2">Uncharacterized protein</fullName>
    </submittedName>
</protein>
<evidence type="ECO:0000313" key="2">
    <source>
        <dbReference type="EMBL" id="KAK3771875.1"/>
    </source>
</evidence>
<sequence length="270" mass="30431">MTSSRPRNRTLSKRTRNEMKLWNSGRIDFCDLSAVIQGLSGDWRRADSRISYSIARQFSDPLPPRSKTATLKLLPRGITSASRHFHHPNLPAESPNLGNSSHSHKRKKCPAKPSSTPSTIHSHSIIFFYSPHPFSRTPSRSATRDQSVKMSMLSLDVPDTAATNTIFFGLSRGLRKHVGVVRVLFRTGDTREMEKEMGSNLFRLKEDGQNGKSLWEPRYETDLSISLFLVEPKLRQIVISGNHLEQRLVNGSVIRCDQGGDRLCCAGDRF</sequence>
<proteinExistence type="predicted"/>
<evidence type="ECO:0000256" key="1">
    <source>
        <dbReference type="SAM" id="MobiDB-lite"/>
    </source>
</evidence>